<comment type="caution">
    <text evidence="2">The sequence shown here is derived from an EMBL/GenBank/DDBJ whole genome shotgun (WGS) entry which is preliminary data.</text>
</comment>
<evidence type="ECO:0000313" key="2">
    <source>
        <dbReference type="EMBL" id="CAF1187814.1"/>
    </source>
</evidence>
<name>A0A814VNH6_9BILA</name>
<proteinExistence type="predicted"/>
<reference evidence="2" key="1">
    <citation type="submission" date="2021-02" db="EMBL/GenBank/DDBJ databases">
        <authorList>
            <person name="Nowell W R."/>
        </authorList>
    </citation>
    <scope>NUCLEOTIDE SEQUENCE</scope>
</reference>
<dbReference type="OrthoDB" id="6021133at2759"/>
<evidence type="ECO:0008006" key="4">
    <source>
        <dbReference type="Google" id="ProtNLM"/>
    </source>
</evidence>
<feature type="signal peptide" evidence="1">
    <location>
        <begin position="1"/>
        <end position="16"/>
    </location>
</feature>
<dbReference type="Proteomes" id="UP000663882">
    <property type="component" value="Unassembled WGS sequence"/>
</dbReference>
<gene>
    <name evidence="2" type="ORF">RFH988_LOCUS23878</name>
</gene>
<evidence type="ECO:0000256" key="1">
    <source>
        <dbReference type="SAM" id="SignalP"/>
    </source>
</evidence>
<sequence>MLNLVVLAVKLIHVLLLRDSGHVKEDILNEQIPMNNIYEIQLFNLKFILLVQELENEKKFHYKHVKINY</sequence>
<dbReference type="EMBL" id="CAJNOO010001691">
    <property type="protein sequence ID" value="CAF1187814.1"/>
    <property type="molecule type" value="Genomic_DNA"/>
</dbReference>
<accession>A0A814VNH6</accession>
<organism evidence="2 3">
    <name type="scientific">Rotaria sordida</name>
    <dbReference type="NCBI Taxonomy" id="392033"/>
    <lineage>
        <taxon>Eukaryota</taxon>
        <taxon>Metazoa</taxon>
        <taxon>Spiralia</taxon>
        <taxon>Gnathifera</taxon>
        <taxon>Rotifera</taxon>
        <taxon>Eurotatoria</taxon>
        <taxon>Bdelloidea</taxon>
        <taxon>Philodinida</taxon>
        <taxon>Philodinidae</taxon>
        <taxon>Rotaria</taxon>
    </lineage>
</organism>
<protein>
    <recommendedName>
        <fullName evidence="4">Secreted protein</fullName>
    </recommendedName>
</protein>
<evidence type="ECO:0000313" key="3">
    <source>
        <dbReference type="Proteomes" id="UP000663882"/>
    </source>
</evidence>
<keyword evidence="1" id="KW-0732">Signal</keyword>
<dbReference type="AlphaFoldDB" id="A0A814VNH6"/>
<feature type="chain" id="PRO_5032946047" description="Secreted protein" evidence="1">
    <location>
        <begin position="17"/>
        <end position="69"/>
    </location>
</feature>